<evidence type="ECO:0000313" key="3">
    <source>
        <dbReference type="Proteomes" id="UP000240506"/>
    </source>
</evidence>
<evidence type="ECO:0000313" key="4">
    <source>
        <dbReference type="Proteomes" id="UP000255061"/>
    </source>
</evidence>
<dbReference type="Proteomes" id="UP000240506">
    <property type="component" value="Unassembled WGS sequence"/>
</dbReference>
<dbReference type="EMBL" id="UGYV01000001">
    <property type="protein sequence ID" value="SUI91390.1"/>
    <property type="molecule type" value="Genomic_DNA"/>
</dbReference>
<keyword evidence="3" id="KW-1185">Reference proteome</keyword>
<proteinExistence type="predicted"/>
<name>A0A380B301_9GAMM</name>
<gene>
    <name evidence="1" type="ORF">C9I43_14890</name>
    <name evidence="2" type="ORF">NCTC10736_03314</name>
</gene>
<evidence type="ECO:0000313" key="2">
    <source>
        <dbReference type="EMBL" id="SUI91390.1"/>
    </source>
</evidence>
<reference evidence="1 3" key="2">
    <citation type="submission" date="2018-04" db="EMBL/GenBank/DDBJ databases">
        <title>Genomic sequence of a freshwater isolate of Shewanella morhuae.</title>
        <authorList>
            <person name="Castillo D.E."/>
            <person name="Gram L."/>
        </authorList>
    </citation>
    <scope>NUCLEOTIDE SEQUENCE [LARGE SCALE GENOMIC DNA]</scope>
    <source>
        <strain evidence="1 3">CW7</strain>
    </source>
</reference>
<dbReference type="EMBL" id="PYSG01000003">
    <property type="protein sequence ID" value="PTA48395.1"/>
    <property type="molecule type" value="Genomic_DNA"/>
</dbReference>
<sequence>MKLSYSLANVLLVLGMLLLSGCTKTAEWTLFYYPDASAIPVMPLQAEAINGYYETLEQCQSKAHGMQRLSSSGVSGFGLGVYQCGHLCEFDDKSVLVCKTLSQ</sequence>
<dbReference type="PROSITE" id="PS51257">
    <property type="entry name" value="PROKAR_LIPOPROTEIN"/>
    <property type="match status" value="1"/>
</dbReference>
<reference evidence="2 4" key="3">
    <citation type="submission" date="2018-06" db="EMBL/GenBank/DDBJ databases">
        <authorList>
            <consortium name="Pathogen Informatics"/>
            <person name="Doyle S."/>
        </authorList>
    </citation>
    <scope>NUCLEOTIDE SEQUENCE [LARGE SCALE GENOMIC DNA]</scope>
    <source>
        <strain evidence="2 4">NCTC10736</strain>
    </source>
</reference>
<organism evidence="2 4">
    <name type="scientific">Shewanella morhuae</name>
    <dbReference type="NCBI Taxonomy" id="365591"/>
    <lineage>
        <taxon>Bacteria</taxon>
        <taxon>Pseudomonadati</taxon>
        <taxon>Pseudomonadota</taxon>
        <taxon>Gammaproteobacteria</taxon>
        <taxon>Alteromonadales</taxon>
        <taxon>Shewanellaceae</taxon>
        <taxon>Shewanella</taxon>
    </lineage>
</organism>
<reference evidence="1" key="1">
    <citation type="submission" date="2018-03" db="EMBL/GenBank/DDBJ databases">
        <authorList>
            <person name="Dailey F.E."/>
        </authorList>
    </citation>
    <scope>NUCLEOTIDE SEQUENCE</scope>
    <source>
        <strain evidence="1">CW7</strain>
    </source>
</reference>
<evidence type="ECO:0000313" key="1">
    <source>
        <dbReference type="EMBL" id="PTA48395.1"/>
    </source>
</evidence>
<accession>A0A380B301</accession>
<protein>
    <recommendedName>
        <fullName evidence="5">Lipoprotein</fullName>
    </recommendedName>
</protein>
<dbReference type="AlphaFoldDB" id="A0A380B301"/>
<dbReference type="RefSeq" id="WP_107884258.1">
    <property type="nucleotide sequence ID" value="NZ_BPFE01000008.1"/>
</dbReference>
<dbReference type="Proteomes" id="UP000255061">
    <property type="component" value="Unassembled WGS sequence"/>
</dbReference>
<evidence type="ECO:0008006" key="5">
    <source>
        <dbReference type="Google" id="ProtNLM"/>
    </source>
</evidence>